<reference evidence="3 4" key="1">
    <citation type="journal article" date="2014" name="Int. J. Syst. Evol. Microbiol.">
        <title>Complete genome sequence of Corynebacterium casei LMG S-19264T (=DSM 44701T), isolated from a smear-ripened cheese.</title>
        <authorList>
            <consortium name="US DOE Joint Genome Institute (JGI-PGF)"/>
            <person name="Walter F."/>
            <person name="Albersmeier A."/>
            <person name="Kalinowski J."/>
            <person name="Ruckert C."/>
        </authorList>
    </citation>
    <scope>NUCLEOTIDE SEQUENCE [LARGE SCALE GENOMIC DNA]</scope>
    <source>
        <strain evidence="3 4">JCM 4255</strain>
    </source>
</reference>
<dbReference type="InterPro" id="IPR043144">
    <property type="entry name" value="Mal/L-sulf/L-lact_DH-like_ah"/>
</dbReference>
<dbReference type="EMBL" id="AP023439">
    <property type="protein sequence ID" value="BCL18497.1"/>
    <property type="molecule type" value="Genomic_DNA"/>
</dbReference>
<evidence type="ECO:0000313" key="4">
    <source>
        <dbReference type="Proteomes" id="UP000516373"/>
    </source>
</evidence>
<dbReference type="Pfam" id="PF02615">
    <property type="entry name" value="Ldh_2"/>
    <property type="match status" value="1"/>
</dbReference>
<dbReference type="PANTHER" id="PTHR11091">
    <property type="entry name" value="OXIDOREDUCTASE-RELATED"/>
    <property type="match status" value="1"/>
</dbReference>
<comment type="similarity">
    <text evidence="1">Belongs to the LDH2/MDH2 oxidoreductase family.</text>
</comment>
<dbReference type="KEGG" id="stui:GCM10017668_03400"/>
<evidence type="ECO:0000256" key="2">
    <source>
        <dbReference type="ARBA" id="ARBA00023002"/>
    </source>
</evidence>
<dbReference type="AlphaFoldDB" id="A0A7G1N9S7"/>
<protein>
    <submittedName>
        <fullName evidence="3">Oxidoreductase</fullName>
    </submittedName>
</protein>
<gene>
    <name evidence="3" type="ORF">GCM10017668_03400</name>
</gene>
<dbReference type="RefSeq" id="WP_190896204.1">
    <property type="nucleotide sequence ID" value="NZ_AP023439.1"/>
</dbReference>
<dbReference type="Gene3D" id="1.10.1530.10">
    <property type="match status" value="1"/>
</dbReference>
<proteinExistence type="inferred from homology"/>
<dbReference type="Proteomes" id="UP000516373">
    <property type="component" value="Chromosome"/>
</dbReference>
<accession>A0A7G1N9S7</accession>
<keyword evidence="2" id="KW-0560">Oxidoreductase</keyword>
<name>A0A7G1N9S7_9ACTN</name>
<dbReference type="SUPFAM" id="SSF89733">
    <property type="entry name" value="L-sulfolactate dehydrogenase-like"/>
    <property type="match status" value="1"/>
</dbReference>
<evidence type="ECO:0000313" key="3">
    <source>
        <dbReference type="EMBL" id="BCL18497.1"/>
    </source>
</evidence>
<dbReference type="InterPro" id="IPR036111">
    <property type="entry name" value="Mal/L-sulfo/L-lacto_DH-like_sf"/>
</dbReference>
<evidence type="ECO:0000256" key="1">
    <source>
        <dbReference type="ARBA" id="ARBA00006056"/>
    </source>
</evidence>
<dbReference type="Gene3D" id="3.30.1370.60">
    <property type="entry name" value="Hypothetical oxidoreductase yiak, domain 2"/>
    <property type="match status" value="1"/>
</dbReference>
<dbReference type="PANTHER" id="PTHR11091:SF0">
    <property type="entry name" value="MALATE DEHYDROGENASE"/>
    <property type="match status" value="1"/>
</dbReference>
<dbReference type="GO" id="GO:0016491">
    <property type="term" value="F:oxidoreductase activity"/>
    <property type="evidence" value="ECO:0007669"/>
    <property type="project" value="UniProtKB-KW"/>
</dbReference>
<sequence>MTDAHDVQDTTAAGNAAVAASADTPLLPAATAAALAETALTRAGLSPDVARDVAQALTETSLRGIDTHGLRLLPQYLDELADAIATARPEIRTIRDTGAAVMLDAGGALGVVAGLTAARTAAERARTHGVAAVGVRNSNHFGAASVYSRHLAKEGLVGIVTTSAASRVAPFSGTEPLFGTNPLSFAAAAEDDEFALDMATSQVCFGEIKERRKHAMALDAGWATDTEGRSATDPEQAYALSPLGGYKGQGLAMVATLLGAVLTGSPADWELEHIGSSTPGRGRGIGHLVVCLDPAAFAGSAQFASGLSGMLATTRGARPGADAEQPVQVPGDPQRRIAAERTHKGIPLDPHTARAFAALAAEHGVAWPGVPA</sequence>
<organism evidence="3 4">
    <name type="scientific">Streptomyces tuirus</name>
    <dbReference type="NCBI Taxonomy" id="68278"/>
    <lineage>
        <taxon>Bacteria</taxon>
        <taxon>Bacillati</taxon>
        <taxon>Actinomycetota</taxon>
        <taxon>Actinomycetes</taxon>
        <taxon>Kitasatosporales</taxon>
        <taxon>Streptomycetaceae</taxon>
        <taxon>Streptomyces</taxon>
    </lineage>
</organism>
<dbReference type="InterPro" id="IPR003767">
    <property type="entry name" value="Malate/L-lactate_DH-like"/>
</dbReference>
<dbReference type="InterPro" id="IPR043143">
    <property type="entry name" value="Mal/L-sulf/L-lact_DH-like_NADP"/>
</dbReference>